<protein>
    <recommendedName>
        <fullName evidence="3">3'-phosphate/5'-hydroxy nucleic acid ligase</fullName>
        <ecNumber evidence="3">6.5.1.8</ecNumber>
    </recommendedName>
</protein>
<reference evidence="11" key="1">
    <citation type="journal article" date="2015" name="Nature">
        <title>Complex archaea that bridge the gap between prokaryotes and eukaryotes.</title>
        <authorList>
            <person name="Spang A."/>
            <person name="Saw J.H."/>
            <person name="Jorgensen S.L."/>
            <person name="Zaremba-Niedzwiedzka K."/>
            <person name="Martijn J."/>
            <person name="Lind A.E."/>
            <person name="van Eijk R."/>
            <person name="Schleper C."/>
            <person name="Guy L."/>
            <person name="Ettema T.J."/>
        </authorList>
    </citation>
    <scope>NUCLEOTIDE SEQUENCE</scope>
</reference>
<keyword evidence="5" id="KW-0479">Metal-binding</keyword>
<dbReference type="Pfam" id="PF01139">
    <property type="entry name" value="RtcB"/>
    <property type="match status" value="1"/>
</dbReference>
<dbReference type="Gene3D" id="3.90.1860.10">
    <property type="entry name" value="tRNA-splicing ligase RtcB"/>
    <property type="match status" value="1"/>
</dbReference>
<keyword evidence="8" id="KW-0464">Manganese</keyword>
<evidence type="ECO:0000313" key="11">
    <source>
        <dbReference type="EMBL" id="KKN35976.1"/>
    </source>
</evidence>
<sequence length="496" mass="55129">MTYNFKMNVNKIGENIYEIPSKTLMTRIQGNIEKFQMRVPVRIYANNYILEKIKQDRTLDQISNVACLPGIQKYAIALSDAHQGYGFCIGGVAGTDAETGMISPGGVGYDINCGVRLLRTNLFLNDIRSLLPNLIESIFKNIPSGLGSKGKLNISYSDLDKVLNEGVNWALDNGYAIDEDVKNLEENGCLKNADANLVSQKAKQRAIKQLGSLGSGNHFLEIQKVDQIYDERIAKKLGIVKKNQITVMVHTGSRALGHQVCTDSLRNIEQAMKKYKIRVPDRELACVPANTPEAQNYLQQMACAANFGFTNRQLITHWLRESFQNAFNRDFDSFDMHLIYGVCHNILKIEEHEVNGKKMKLNVHRKGATRAFPPGHSVLPQNYKNIGQPVLIPGTMGSASYLCVGRPKAMELSFGSTAHGSGRIMSRSKATKRYWGPKIKEDLKKKGILVKSASMKVLAEESPGAYKDIDQVVQVSHDLGIVEKIVRFVPIGVVKG</sequence>
<evidence type="ECO:0000256" key="6">
    <source>
        <dbReference type="ARBA" id="ARBA00022741"/>
    </source>
</evidence>
<dbReference type="GO" id="GO:0170057">
    <property type="term" value="F:RNA ligase (GTP) activity"/>
    <property type="evidence" value="ECO:0007669"/>
    <property type="project" value="UniProtKB-EC"/>
</dbReference>
<evidence type="ECO:0000256" key="10">
    <source>
        <dbReference type="ARBA" id="ARBA00049514"/>
    </source>
</evidence>
<keyword evidence="4" id="KW-0436">Ligase</keyword>
<evidence type="ECO:0000256" key="9">
    <source>
        <dbReference type="ARBA" id="ARBA00047746"/>
    </source>
</evidence>
<dbReference type="GO" id="GO:0005525">
    <property type="term" value="F:GTP binding"/>
    <property type="evidence" value="ECO:0007669"/>
    <property type="project" value="UniProtKB-KW"/>
</dbReference>
<accession>A0A0F9SG55</accession>
<dbReference type="PANTHER" id="PTHR11118:SF1">
    <property type="entry name" value="RNA-SPLICING LIGASE RTCB HOMOLOG"/>
    <property type="match status" value="1"/>
</dbReference>
<dbReference type="SUPFAM" id="SSF103365">
    <property type="entry name" value="Hypothetical protein PH1602"/>
    <property type="match status" value="1"/>
</dbReference>
<evidence type="ECO:0000256" key="7">
    <source>
        <dbReference type="ARBA" id="ARBA00023134"/>
    </source>
</evidence>
<keyword evidence="6" id="KW-0547">Nucleotide-binding</keyword>
<keyword evidence="7" id="KW-0342">GTP-binding</keyword>
<dbReference type="InterPro" id="IPR001233">
    <property type="entry name" value="RtcB"/>
</dbReference>
<evidence type="ECO:0000256" key="8">
    <source>
        <dbReference type="ARBA" id="ARBA00023211"/>
    </source>
</evidence>
<comment type="catalytic activity">
    <reaction evidence="10">
        <text>a 3'-end 2',3'-cyclophospho-ribonucleotide-RNA + a 5'-end dephospho-ribonucleoside-RNA + GTP + H2O = a ribonucleotidyl-ribonucleotide-RNA + GMP + diphosphate + H(+)</text>
        <dbReference type="Rhea" id="RHEA:68080"/>
        <dbReference type="Rhea" id="RHEA-COMP:10464"/>
        <dbReference type="Rhea" id="RHEA-COMP:13936"/>
        <dbReference type="Rhea" id="RHEA-COMP:17355"/>
        <dbReference type="ChEBI" id="CHEBI:15377"/>
        <dbReference type="ChEBI" id="CHEBI:15378"/>
        <dbReference type="ChEBI" id="CHEBI:33019"/>
        <dbReference type="ChEBI" id="CHEBI:37565"/>
        <dbReference type="ChEBI" id="CHEBI:58115"/>
        <dbReference type="ChEBI" id="CHEBI:83064"/>
        <dbReference type="ChEBI" id="CHEBI:138284"/>
        <dbReference type="ChEBI" id="CHEBI:173118"/>
        <dbReference type="EC" id="6.5.1.8"/>
    </reaction>
</comment>
<comment type="similarity">
    <text evidence="2">Belongs to the RtcB family.</text>
</comment>
<comment type="cofactor">
    <cofactor evidence="1">
        <name>Mn(2+)</name>
        <dbReference type="ChEBI" id="CHEBI:29035"/>
    </cofactor>
</comment>
<dbReference type="AlphaFoldDB" id="A0A0F9SG55"/>
<evidence type="ECO:0000256" key="1">
    <source>
        <dbReference type="ARBA" id="ARBA00001936"/>
    </source>
</evidence>
<evidence type="ECO:0000256" key="2">
    <source>
        <dbReference type="ARBA" id="ARBA00008071"/>
    </source>
</evidence>
<dbReference type="InterPro" id="IPR036025">
    <property type="entry name" value="RtcB-like_sf"/>
</dbReference>
<proteinExistence type="inferred from homology"/>
<comment type="caution">
    <text evidence="11">The sequence shown here is derived from an EMBL/GenBank/DDBJ whole genome shotgun (WGS) entry which is preliminary data.</text>
</comment>
<comment type="catalytic activity">
    <reaction evidence="9">
        <text>a 3'-end 3'-phospho-ribonucleotide-RNA + a 5'-end dephospho-ribonucleoside-RNA + GTP = a ribonucleotidyl-ribonucleotide-RNA + GMP + diphosphate</text>
        <dbReference type="Rhea" id="RHEA:68076"/>
        <dbReference type="Rhea" id="RHEA-COMP:10463"/>
        <dbReference type="Rhea" id="RHEA-COMP:13936"/>
        <dbReference type="Rhea" id="RHEA-COMP:17355"/>
        <dbReference type="ChEBI" id="CHEBI:33019"/>
        <dbReference type="ChEBI" id="CHEBI:37565"/>
        <dbReference type="ChEBI" id="CHEBI:58115"/>
        <dbReference type="ChEBI" id="CHEBI:83062"/>
        <dbReference type="ChEBI" id="CHEBI:138284"/>
        <dbReference type="ChEBI" id="CHEBI:173118"/>
        <dbReference type="EC" id="6.5.1.8"/>
    </reaction>
</comment>
<name>A0A0F9SG55_9ZZZZ</name>
<evidence type="ECO:0000256" key="3">
    <source>
        <dbReference type="ARBA" id="ARBA00012726"/>
    </source>
</evidence>
<gene>
    <name evidence="11" type="ORF">LCGC14_0778140</name>
</gene>
<dbReference type="EMBL" id="LAZR01001996">
    <property type="protein sequence ID" value="KKN35976.1"/>
    <property type="molecule type" value="Genomic_DNA"/>
</dbReference>
<evidence type="ECO:0000256" key="4">
    <source>
        <dbReference type="ARBA" id="ARBA00022598"/>
    </source>
</evidence>
<dbReference type="GO" id="GO:0006396">
    <property type="term" value="P:RNA processing"/>
    <property type="evidence" value="ECO:0007669"/>
    <property type="project" value="InterPro"/>
</dbReference>
<organism evidence="11">
    <name type="scientific">marine sediment metagenome</name>
    <dbReference type="NCBI Taxonomy" id="412755"/>
    <lineage>
        <taxon>unclassified sequences</taxon>
        <taxon>metagenomes</taxon>
        <taxon>ecological metagenomes</taxon>
    </lineage>
</organism>
<dbReference type="GO" id="GO:0003972">
    <property type="term" value="F:RNA ligase (ATP) activity"/>
    <property type="evidence" value="ECO:0007669"/>
    <property type="project" value="TreeGrafter"/>
</dbReference>
<dbReference type="FunFam" id="3.90.1860.10:FF:000001">
    <property type="entry name" value="tRNA-splicing ligase RtcB homolog"/>
    <property type="match status" value="1"/>
</dbReference>
<evidence type="ECO:0000256" key="5">
    <source>
        <dbReference type="ARBA" id="ARBA00022723"/>
    </source>
</evidence>
<dbReference type="PANTHER" id="PTHR11118">
    <property type="entry name" value="RNA-SPLICING LIGASE RTCB HOMOLOG"/>
    <property type="match status" value="1"/>
</dbReference>
<dbReference type="EC" id="6.5.1.8" evidence="3"/>
<dbReference type="GO" id="GO:0046872">
    <property type="term" value="F:metal ion binding"/>
    <property type="evidence" value="ECO:0007669"/>
    <property type="project" value="UniProtKB-KW"/>
</dbReference>